<name>A0A3G4ZUP3_9VIRU</name>
<keyword evidence="1" id="KW-0472">Membrane</keyword>
<feature type="transmembrane region" description="Helical" evidence="1">
    <location>
        <begin position="119"/>
        <end position="137"/>
    </location>
</feature>
<protein>
    <submittedName>
        <fullName evidence="2">Uncharacterized protein</fullName>
    </submittedName>
</protein>
<keyword evidence="1" id="KW-0812">Transmembrane</keyword>
<evidence type="ECO:0000313" key="2">
    <source>
        <dbReference type="EMBL" id="AYV78626.1"/>
    </source>
</evidence>
<keyword evidence="1" id="KW-1133">Transmembrane helix</keyword>
<accession>A0A3G4ZUP3</accession>
<sequence length="196" mass="23345">MYRQISKWIYVYSIIVFLITLPLLIIYSSEENNINTYSVNNTYPLTNYISKPFHLLIKNQEYVNITDIQIFSTTTEDIGFSVVLINILYLLFFLTSIRFKKYYKQNNNFNNFNNFVNEIIFSLMYYTIMVILSILTFKNTCEYANYCFKIITPLYPLLLFHQLLFGLIATFTLIIYIPIKIYDCCCNSMPFEYSPI</sequence>
<feature type="transmembrane region" description="Helical" evidence="1">
    <location>
        <begin position="78"/>
        <end position="99"/>
    </location>
</feature>
<proteinExistence type="predicted"/>
<feature type="transmembrane region" description="Helical" evidence="1">
    <location>
        <begin position="9"/>
        <end position="27"/>
    </location>
</feature>
<dbReference type="EMBL" id="MK072086">
    <property type="protein sequence ID" value="AYV78626.1"/>
    <property type="molecule type" value="Genomic_DNA"/>
</dbReference>
<feature type="transmembrane region" description="Helical" evidence="1">
    <location>
        <begin position="157"/>
        <end position="179"/>
    </location>
</feature>
<organism evidence="2">
    <name type="scientific">Edafosvirus sp</name>
    <dbReference type="NCBI Taxonomy" id="2487765"/>
    <lineage>
        <taxon>Viruses</taxon>
        <taxon>Varidnaviria</taxon>
        <taxon>Bamfordvirae</taxon>
        <taxon>Nucleocytoviricota</taxon>
        <taxon>Megaviricetes</taxon>
        <taxon>Imitervirales</taxon>
        <taxon>Mimiviridae</taxon>
        <taxon>Klosneuvirinae</taxon>
    </lineage>
</organism>
<gene>
    <name evidence="2" type="ORF">Edafosvirus21_5</name>
</gene>
<evidence type="ECO:0000256" key="1">
    <source>
        <dbReference type="SAM" id="Phobius"/>
    </source>
</evidence>
<reference evidence="2" key="1">
    <citation type="submission" date="2018-10" db="EMBL/GenBank/DDBJ databases">
        <title>Hidden diversity of soil giant viruses.</title>
        <authorList>
            <person name="Schulz F."/>
            <person name="Alteio L."/>
            <person name="Goudeau D."/>
            <person name="Ryan E.M."/>
            <person name="Malmstrom R.R."/>
            <person name="Blanchard J."/>
            <person name="Woyke T."/>
        </authorList>
    </citation>
    <scope>NUCLEOTIDE SEQUENCE</scope>
    <source>
        <strain evidence="2">EDV1</strain>
    </source>
</reference>